<dbReference type="EMBL" id="SLZW01000002">
    <property type="protein sequence ID" value="TCS64364.1"/>
    <property type="molecule type" value="Genomic_DNA"/>
</dbReference>
<organism evidence="1 2">
    <name type="scientific">Varunaivibrio sulfuroxidans</name>
    <dbReference type="NCBI Taxonomy" id="1773489"/>
    <lineage>
        <taxon>Bacteria</taxon>
        <taxon>Pseudomonadati</taxon>
        <taxon>Pseudomonadota</taxon>
        <taxon>Alphaproteobacteria</taxon>
        <taxon>Rhodospirillales</taxon>
        <taxon>Magnetovibrionaceae</taxon>
        <taxon>Varunaivibrio</taxon>
    </lineage>
</organism>
<proteinExistence type="predicted"/>
<dbReference type="Proteomes" id="UP000295304">
    <property type="component" value="Unassembled WGS sequence"/>
</dbReference>
<reference evidence="1 2" key="1">
    <citation type="submission" date="2019-03" db="EMBL/GenBank/DDBJ databases">
        <title>Genomic Encyclopedia of Type Strains, Phase IV (KMG-IV): sequencing the most valuable type-strain genomes for metagenomic binning, comparative biology and taxonomic classification.</title>
        <authorList>
            <person name="Goeker M."/>
        </authorList>
    </citation>
    <scope>NUCLEOTIDE SEQUENCE [LARGE SCALE GENOMIC DNA]</scope>
    <source>
        <strain evidence="1 2">DSM 101688</strain>
    </source>
</reference>
<accession>A0A4R3JEW3</accession>
<comment type="caution">
    <text evidence="1">The sequence shown here is derived from an EMBL/GenBank/DDBJ whole genome shotgun (WGS) entry which is preliminary data.</text>
</comment>
<sequence length="130" mass="14452">MSKCPIRKFFHDISPLPRALPILCQPATVPEPCKHAFDDPTTGLLFEAFGFIGALNDLQGPFPDLVQRAPEFWSCITTIGEDMAQPRERMTDRIEHDGRAVPVLNVRAVNGQTDEQSGRIDDDVAFTDPC</sequence>
<evidence type="ECO:0000313" key="2">
    <source>
        <dbReference type="Proteomes" id="UP000295304"/>
    </source>
</evidence>
<keyword evidence="2" id="KW-1185">Reference proteome</keyword>
<evidence type="ECO:0000313" key="1">
    <source>
        <dbReference type="EMBL" id="TCS64364.1"/>
    </source>
</evidence>
<dbReference type="AlphaFoldDB" id="A0A4R3JEW3"/>
<gene>
    <name evidence="1" type="ORF">EDD55_102409</name>
</gene>
<protein>
    <submittedName>
        <fullName evidence="1">Uncharacterized protein</fullName>
    </submittedName>
</protein>
<name>A0A4R3JEW3_9PROT</name>